<evidence type="ECO:0000313" key="3">
    <source>
        <dbReference type="Proteomes" id="UP000070544"/>
    </source>
</evidence>
<feature type="domain" description="HAT C-terminal dimerisation" evidence="1">
    <location>
        <begin position="123"/>
        <end position="185"/>
    </location>
</feature>
<evidence type="ECO:0000313" key="2">
    <source>
        <dbReference type="EMBL" id="KXS10609.1"/>
    </source>
</evidence>
<evidence type="ECO:0000259" key="1">
    <source>
        <dbReference type="Pfam" id="PF05699"/>
    </source>
</evidence>
<dbReference type="AlphaFoldDB" id="A0A139A1J7"/>
<keyword evidence="3" id="KW-1185">Reference proteome</keyword>
<dbReference type="SUPFAM" id="SSF53098">
    <property type="entry name" value="Ribonuclease H-like"/>
    <property type="match status" value="1"/>
</dbReference>
<dbReference type="Pfam" id="PF05699">
    <property type="entry name" value="Dimer_Tnp_hAT"/>
    <property type="match status" value="1"/>
</dbReference>
<proteinExistence type="predicted"/>
<dbReference type="EMBL" id="KQ965819">
    <property type="protein sequence ID" value="KXS10609.1"/>
    <property type="molecule type" value="Genomic_DNA"/>
</dbReference>
<protein>
    <recommendedName>
        <fullName evidence="1">HAT C-terminal dimerisation domain-containing protein</fullName>
    </recommendedName>
</protein>
<reference evidence="2 3" key="1">
    <citation type="journal article" date="2015" name="Genome Biol. Evol.">
        <title>Phylogenomic analyses indicate that early fungi evolved digesting cell walls of algal ancestors of land plants.</title>
        <authorList>
            <person name="Chang Y."/>
            <person name="Wang S."/>
            <person name="Sekimoto S."/>
            <person name="Aerts A.L."/>
            <person name="Choi C."/>
            <person name="Clum A."/>
            <person name="LaButti K.M."/>
            <person name="Lindquist E.A."/>
            <person name="Yee Ngan C."/>
            <person name="Ohm R.A."/>
            <person name="Salamov A.A."/>
            <person name="Grigoriev I.V."/>
            <person name="Spatafora J.W."/>
            <person name="Berbee M.L."/>
        </authorList>
    </citation>
    <scope>NUCLEOTIDE SEQUENCE [LARGE SCALE GENOMIC DNA]</scope>
    <source>
        <strain evidence="2 3">JEL478</strain>
    </source>
</reference>
<name>A0A139A1J7_GONPJ</name>
<dbReference type="Proteomes" id="UP000070544">
    <property type="component" value="Unassembled WGS sequence"/>
</dbReference>
<sequence length="485" mass="54892">MVERALKLKQPLRSIVNADAGLVQFRISEDEWELLHDVVGLLKEARDTAFGKLRDYYTARNSACYVVGMDVFHEYLREGGALEEEGSGQQEETMELEDKFLQHMMDGGTMRTRVGDSDKPSPYLLEGVQPFVMDPLEWWKINELHYLSLAWVARDYCTILVSSVAVEQEFSGGGELVAKRRGAMTFDSQNPTGAEVKTTPPALSIVEKDAEPAREADSSGVTRALAPSSVLNRPIAGARGPQFRKLTRKVGKPLLLWTQLLTEAIAILPYWKSALQTICEKQAWMIANLEAAGPKWIGVKWKPTDTALSWALVWIQAEEESNQRLTGEDKEYTELDQLLEEWYDVHRNKELKHQNKKQAKENSVADKEYVQALLNKSCLVYKTPKQPSGTIPGGDLEKDAESNQTPLALKKTWNGLLEHGRDSALKIEWFQEEELKWKCDFMDLEAQKLQLDRTRSEEDKKDWEASQKKDKALLAALACFTSVGK</sequence>
<gene>
    <name evidence="2" type="ORF">M427DRAFT_36860</name>
</gene>
<dbReference type="GO" id="GO:0046983">
    <property type="term" value="F:protein dimerization activity"/>
    <property type="evidence" value="ECO:0007669"/>
    <property type="project" value="InterPro"/>
</dbReference>
<organism evidence="2 3">
    <name type="scientific">Gonapodya prolifera (strain JEL478)</name>
    <name type="common">Monoblepharis prolifera</name>
    <dbReference type="NCBI Taxonomy" id="1344416"/>
    <lineage>
        <taxon>Eukaryota</taxon>
        <taxon>Fungi</taxon>
        <taxon>Fungi incertae sedis</taxon>
        <taxon>Chytridiomycota</taxon>
        <taxon>Chytridiomycota incertae sedis</taxon>
        <taxon>Monoblepharidomycetes</taxon>
        <taxon>Monoblepharidales</taxon>
        <taxon>Gonapodyaceae</taxon>
        <taxon>Gonapodya</taxon>
    </lineage>
</organism>
<dbReference type="InterPro" id="IPR012337">
    <property type="entry name" value="RNaseH-like_sf"/>
</dbReference>
<dbReference type="InterPro" id="IPR008906">
    <property type="entry name" value="HATC_C_dom"/>
</dbReference>
<accession>A0A139A1J7</accession>
<dbReference type="OrthoDB" id="3359487at2759"/>